<dbReference type="InterPro" id="IPR018673">
    <property type="entry name" value="DUF2141"/>
</dbReference>
<keyword evidence="3" id="KW-1185">Reference proteome</keyword>
<organism evidence="2 3">
    <name type="scientific">Subsaximicrobium wynnwilliamsii</name>
    <dbReference type="NCBI Taxonomy" id="291179"/>
    <lineage>
        <taxon>Bacteria</taxon>
        <taxon>Pseudomonadati</taxon>
        <taxon>Bacteroidota</taxon>
        <taxon>Flavobacteriia</taxon>
        <taxon>Flavobacteriales</taxon>
        <taxon>Flavobacteriaceae</taxon>
        <taxon>Subsaximicrobium</taxon>
    </lineage>
</organism>
<dbReference type="OrthoDB" id="9788332at2"/>
<sequence length="141" mass="15526">MSTLAKIFIFAILSQTFSNAQEPNLKSITVKIQNLSSNQGMVYVALYNAEATFLGKGIQSSKTMVSNKSCEVVFKNLPEGVYAVSFFHDENGNGKLDTNFMGIPKETYGCSNNAQGFMGPPKWSDAKFEMSNENIEQTITL</sequence>
<dbReference type="RefSeq" id="WP_147086876.1">
    <property type="nucleotide sequence ID" value="NZ_VORM01000013.1"/>
</dbReference>
<feature type="signal peptide" evidence="1">
    <location>
        <begin position="1"/>
        <end position="20"/>
    </location>
</feature>
<dbReference type="Proteomes" id="UP000321578">
    <property type="component" value="Unassembled WGS sequence"/>
</dbReference>
<protein>
    <submittedName>
        <fullName evidence="2">DUF2141 domain-containing protein</fullName>
    </submittedName>
</protein>
<dbReference type="AlphaFoldDB" id="A0A5C6ZFV9"/>
<feature type="chain" id="PRO_5023102530" evidence="1">
    <location>
        <begin position="21"/>
        <end position="141"/>
    </location>
</feature>
<keyword evidence="1" id="KW-0732">Signal</keyword>
<comment type="caution">
    <text evidence="2">The sequence shown here is derived from an EMBL/GenBank/DDBJ whole genome shotgun (WGS) entry which is preliminary data.</text>
</comment>
<accession>A0A5C6ZFV9</accession>
<evidence type="ECO:0000313" key="3">
    <source>
        <dbReference type="Proteomes" id="UP000321578"/>
    </source>
</evidence>
<reference evidence="2 3" key="1">
    <citation type="submission" date="2019-08" db="EMBL/GenBank/DDBJ databases">
        <title>Genomes of Subsaximicrobium wynnwilliamsii strains.</title>
        <authorList>
            <person name="Bowman J.P."/>
        </authorList>
    </citation>
    <scope>NUCLEOTIDE SEQUENCE [LARGE SCALE GENOMIC DNA]</scope>
    <source>
        <strain evidence="2 3">2-80-2</strain>
    </source>
</reference>
<evidence type="ECO:0000313" key="2">
    <source>
        <dbReference type="EMBL" id="TXD88508.1"/>
    </source>
</evidence>
<gene>
    <name evidence="2" type="ORF">ESY86_12245</name>
</gene>
<dbReference type="Pfam" id="PF09912">
    <property type="entry name" value="DUF2141"/>
    <property type="match status" value="1"/>
</dbReference>
<dbReference type="EMBL" id="VORO01000013">
    <property type="protein sequence ID" value="TXD88508.1"/>
    <property type="molecule type" value="Genomic_DNA"/>
</dbReference>
<name>A0A5C6ZFV9_9FLAO</name>
<proteinExistence type="predicted"/>
<evidence type="ECO:0000256" key="1">
    <source>
        <dbReference type="SAM" id="SignalP"/>
    </source>
</evidence>